<dbReference type="Proteomes" id="UP000596742">
    <property type="component" value="Unassembled WGS sequence"/>
</dbReference>
<feature type="domain" description="Fibronectin type-III" evidence="2">
    <location>
        <begin position="603"/>
        <end position="697"/>
    </location>
</feature>
<evidence type="ECO:0000313" key="3">
    <source>
        <dbReference type="EMBL" id="VDI78884.1"/>
    </source>
</evidence>
<dbReference type="InterPro" id="IPR011044">
    <property type="entry name" value="Quino_amine_DH_bsu"/>
</dbReference>
<dbReference type="Gene3D" id="2.60.40.10">
    <property type="entry name" value="Immunoglobulins"/>
    <property type="match status" value="5"/>
</dbReference>
<dbReference type="AlphaFoldDB" id="A0A8B6HGK7"/>
<dbReference type="InterPro" id="IPR003961">
    <property type="entry name" value="FN3_dom"/>
</dbReference>
<dbReference type="InterPro" id="IPR036116">
    <property type="entry name" value="FN3_sf"/>
</dbReference>
<accession>A0A8B6HGK7</accession>
<keyword evidence="1" id="KW-0677">Repeat</keyword>
<dbReference type="InterPro" id="IPR013783">
    <property type="entry name" value="Ig-like_fold"/>
</dbReference>
<dbReference type="SUPFAM" id="SSF49265">
    <property type="entry name" value="Fibronectin type III"/>
    <property type="match status" value="3"/>
</dbReference>
<dbReference type="PROSITE" id="PS50853">
    <property type="entry name" value="FN3"/>
    <property type="match status" value="4"/>
</dbReference>
<comment type="caution">
    <text evidence="3">The sequence shown here is derived from an EMBL/GenBank/DDBJ whole genome shotgun (WGS) entry which is preliminary data.</text>
</comment>
<name>A0A8B6HGK7_MYTGA</name>
<dbReference type="Pfam" id="PF00041">
    <property type="entry name" value="fn3"/>
    <property type="match status" value="1"/>
</dbReference>
<feature type="domain" description="Fibronectin type-III" evidence="2">
    <location>
        <begin position="120"/>
        <end position="221"/>
    </location>
</feature>
<dbReference type="SUPFAM" id="SSF50969">
    <property type="entry name" value="YVTN repeat-like/Quinoprotein amine dehydrogenase"/>
    <property type="match status" value="1"/>
</dbReference>
<dbReference type="CDD" id="cd00063">
    <property type="entry name" value="FN3"/>
    <property type="match status" value="5"/>
</dbReference>
<organism evidence="3 4">
    <name type="scientific">Mytilus galloprovincialis</name>
    <name type="common">Mediterranean mussel</name>
    <dbReference type="NCBI Taxonomy" id="29158"/>
    <lineage>
        <taxon>Eukaryota</taxon>
        <taxon>Metazoa</taxon>
        <taxon>Spiralia</taxon>
        <taxon>Lophotrochozoa</taxon>
        <taxon>Mollusca</taxon>
        <taxon>Bivalvia</taxon>
        <taxon>Autobranchia</taxon>
        <taxon>Pteriomorphia</taxon>
        <taxon>Mytilida</taxon>
        <taxon>Mytiloidea</taxon>
        <taxon>Mytilidae</taxon>
        <taxon>Mytilinae</taxon>
        <taxon>Mytilus</taxon>
    </lineage>
</organism>
<proteinExistence type="predicted"/>
<dbReference type="PANTHER" id="PTHR46708:SF2">
    <property type="entry name" value="FIBRONECTIN TYPE-III DOMAIN-CONTAINING PROTEIN"/>
    <property type="match status" value="1"/>
</dbReference>
<evidence type="ECO:0000259" key="2">
    <source>
        <dbReference type="PROSITE" id="PS50853"/>
    </source>
</evidence>
<keyword evidence="4" id="KW-1185">Reference proteome</keyword>
<reference evidence="3" key="1">
    <citation type="submission" date="2018-11" db="EMBL/GenBank/DDBJ databases">
        <authorList>
            <person name="Alioto T."/>
            <person name="Alioto T."/>
        </authorList>
    </citation>
    <scope>NUCLEOTIDE SEQUENCE</scope>
</reference>
<gene>
    <name evidence="3" type="ORF">MGAL_10B055572</name>
</gene>
<dbReference type="EMBL" id="UYJE01010010">
    <property type="protein sequence ID" value="VDI78884.1"/>
    <property type="molecule type" value="Genomic_DNA"/>
</dbReference>
<dbReference type="PANTHER" id="PTHR46708">
    <property type="entry name" value="TENASCIN"/>
    <property type="match status" value="1"/>
</dbReference>
<sequence>MLLILICSDKEIYDNDTYTLGEEYVLKHNPTGVECKDISRYQPFGLHRFQSGCVFQRTQCSESGQVVYHKGSSKVDVTCRCNFKEGYAFIKPPKADCSCTPSEEDCSCYFKVCPPDFELKAESPHNLTAVQEGNTLKISWSSVENEHSSGIQYIVYVTYSDIWEDEKTHSKIFDAGKLHCYLHDLVSNILPKETYRFKVYACKNTKKSEPSAEAKFETGQSPHNLTAVQEGNTLKISWSSGENEHSSGIQYIVYVTYSDIWEDEKTHSKIFDAGKLHCYLHDLVSNILPKETYRFKVYACKNTKKSEPSAEAKFETGLPKEPQDVKTLHKEGNILLQWAPPKISVFQIDQYRIQYTTNDTWTHTPVYETADVLEYVVKDAIAHTTYRFKICSCSHGIAGEELERLYSSDHPFEGEMNFKTSEQNGYERVIDEHIHKKLDELLKSFQGNQFMLATDVKFSSVIVFFTFISHGYNDETEMREKFVQAFKKVVIGHLTISLCDFTFRSLNNPEPPHSLTVENAGHNKVAVKWNEPTKTFFKTERFIIQYTTDNWVTDKTEYVSSIDTSYSILKVLPATYIEFRIYSEICHSIKSVASKVAGTSVEGPSPPQNVKASNIGTCIELSWTAPLHPIMDFVEHFIIKIQEINKTSSAIVDKDELSFSLPNCKPSAIYRFEVLTYTTNKLSSKASPLLQIETEDTESLDRKFGHAQVHLKEDQFKLNNQFKLPNKERIKDITHLPNGLLIMVVCNSRLLITCDVHGEGQNTVPLNNFPCNIAAVDNDTVVVSLLGLPLHHVKFVVVSVIDIKKGHIRNIGTFKSRDADSFPILYANDRLFIHSNYGEISVIDLLGNTKKKLALKDNMTILSSMCYDFNTDNIYGTTFVDPDLIRINRQGVCKSVFDFSIYDVAILRNVCVDNKSGVLVTCQRKTQRHSKYHVYRIIPGSQSIRELISLPLAWELLSPCTSYHLPSNTMIIACGPTISVYKTTDGK</sequence>
<evidence type="ECO:0000313" key="4">
    <source>
        <dbReference type="Proteomes" id="UP000596742"/>
    </source>
</evidence>
<feature type="domain" description="Fibronectin type-III" evidence="2">
    <location>
        <begin position="511"/>
        <end position="602"/>
    </location>
</feature>
<dbReference type="SMART" id="SM00060">
    <property type="entry name" value="FN3"/>
    <property type="match status" value="5"/>
</dbReference>
<protein>
    <recommendedName>
        <fullName evidence="2">Fibronectin type-III domain-containing protein</fullName>
    </recommendedName>
</protein>
<evidence type="ECO:0000256" key="1">
    <source>
        <dbReference type="ARBA" id="ARBA00022737"/>
    </source>
</evidence>
<feature type="domain" description="Fibronectin type-III" evidence="2">
    <location>
        <begin position="318"/>
        <end position="412"/>
    </location>
</feature>
<dbReference type="InterPro" id="IPR050991">
    <property type="entry name" value="ECM_Regulatory_Proteins"/>
</dbReference>